<feature type="non-terminal residue" evidence="2">
    <location>
        <position position="323"/>
    </location>
</feature>
<feature type="compositionally biased region" description="Basic and acidic residues" evidence="1">
    <location>
        <begin position="195"/>
        <end position="205"/>
    </location>
</feature>
<evidence type="ECO:0000256" key="1">
    <source>
        <dbReference type="SAM" id="MobiDB-lite"/>
    </source>
</evidence>
<sequence length="323" mass="35506">AGDQGKPARWARSAKPRRGGDPRSGPRTGACQARRLGRQLYRRVHEERRLPGGSPLHPGPGGRGRGRGRRRGRRGGLRRGPCGLGGRAGLLRRGRRRPGQQARAVQRHDGRGAGRRGHNAAGDDRPLPHPQHLPAPRGPHRPRPRRRGGRRPAPLPDGENAGRAGHRHGRHRGEGPARQGGRRRRGDPVQRTGLRRGDGAPDERRGRGRGLRLRRQGHLRRGPRLPEDARLHGALRGFERPGPALGPAGPKPEGRPLRDPPGPRPVHPHPRGAPLAGGGPVLLDRPGQPRRPHRRLLRPRRRRPSPPGPRSPQDHRQAHTHPV</sequence>
<name>A0A6J4PU99_9ACTN</name>
<feature type="compositionally biased region" description="Basic residues" evidence="1">
    <location>
        <begin position="288"/>
        <end position="304"/>
    </location>
</feature>
<feature type="compositionally biased region" description="Basic residues" evidence="1">
    <location>
        <begin position="206"/>
        <end position="223"/>
    </location>
</feature>
<dbReference type="EMBL" id="CADCUZ010000095">
    <property type="protein sequence ID" value="CAA9421993.1"/>
    <property type="molecule type" value="Genomic_DNA"/>
</dbReference>
<dbReference type="EC" id="1.6.5.5" evidence="2"/>
<protein>
    <submittedName>
        <fullName evidence="2">Quinone oxidoreductase</fullName>
        <ecNumber evidence="2">1.6.5.5</ecNumber>
    </submittedName>
</protein>
<dbReference type="GO" id="GO:0003960">
    <property type="term" value="F:quinone reductase (NADPH) activity"/>
    <property type="evidence" value="ECO:0007669"/>
    <property type="project" value="UniProtKB-EC"/>
</dbReference>
<feature type="compositionally biased region" description="Pro residues" evidence="1">
    <location>
        <begin position="128"/>
        <end position="137"/>
    </location>
</feature>
<feature type="compositionally biased region" description="Basic residues" evidence="1">
    <location>
        <begin position="64"/>
        <end position="77"/>
    </location>
</feature>
<dbReference type="AlphaFoldDB" id="A0A6J4PU99"/>
<proteinExistence type="predicted"/>
<feature type="compositionally biased region" description="Basic residues" evidence="1">
    <location>
        <begin position="138"/>
        <end position="150"/>
    </location>
</feature>
<keyword evidence="2" id="KW-0560">Oxidoreductase</keyword>
<gene>
    <name evidence="2" type="ORF">AVDCRST_MAG55-2062</name>
</gene>
<reference evidence="2" key="1">
    <citation type="submission" date="2020-02" db="EMBL/GenBank/DDBJ databases">
        <authorList>
            <person name="Meier V. D."/>
        </authorList>
    </citation>
    <scope>NUCLEOTIDE SEQUENCE</scope>
    <source>
        <strain evidence="2">AVDCRST_MAG55</strain>
    </source>
</reference>
<feature type="region of interest" description="Disordered" evidence="1">
    <location>
        <begin position="1"/>
        <end position="323"/>
    </location>
</feature>
<organism evidence="2">
    <name type="scientific">uncultured Rubrobacteraceae bacterium</name>
    <dbReference type="NCBI Taxonomy" id="349277"/>
    <lineage>
        <taxon>Bacteria</taxon>
        <taxon>Bacillati</taxon>
        <taxon>Actinomycetota</taxon>
        <taxon>Rubrobacteria</taxon>
        <taxon>Rubrobacterales</taxon>
        <taxon>Rubrobacteraceae</taxon>
        <taxon>environmental samples</taxon>
    </lineage>
</organism>
<feature type="non-terminal residue" evidence="2">
    <location>
        <position position="1"/>
    </location>
</feature>
<accession>A0A6J4PU99</accession>
<evidence type="ECO:0000313" key="2">
    <source>
        <dbReference type="EMBL" id="CAA9421993.1"/>
    </source>
</evidence>